<keyword evidence="1" id="KW-0472">Membrane</keyword>
<reference evidence="2 3" key="1">
    <citation type="submission" date="2016-12" db="EMBL/GenBank/DDBJ databases">
        <authorList>
            <person name="Song W.-J."/>
            <person name="Kurnit D.M."/>
        </authorList>
    </citation>
    <scope>NUCLEOTIDE SEQUENCE [LARGE SCALE GENOMIC DNA]</scope>
    <source>
        <strain evidence="2 3">IMCC3135</strain>
    </source>
</reference>
<dbReference type="KEGG" id="gai:IMCC3135_31995"/>
<evidence type="ECO:0000256" key="1">
    <source>
        <dbReference type="SAM" id="Phobius"/>
    </source>
</evidence>
<dbReference type="AlphaFoldDB" id="A0A2Z2NYC7"/>
<accession>A0A2Z2NYC7</accession>
<keyword evidence="1" id="KW-0812">Transmembrane</keyword>
<evidence type="ECO:0000313" key="2">
    <source>
        <dbReference type="EMBL" id="ASJ76446.1"/>
    </source>
</evidence>
<dbReference type="EMBL" id="CP018632">
    <property type="protein sequence ID" value="ASJ76446.1"/>
    <property type="molecule type" value="Genomic_DNA"/>
</dbReference>
<organism evidence="2 3">
    <name type="scientific">Granulosicoccus antarcticus IMCC3135</name>
    <dbReference type="NCBI Taxonomy" id="1192854"/>
    <lineage>
        <taxon>Bacteria</taxon>
        <taxon>Pseudomonadati</taxon>
        <taxon>Pseudomonadota</taxon>
        <taxon>Gammaproteobacteria</taxon>
        <taxon>Chromatiales</taxon>
        <taxon>Granulosicoccaceae</taxon>
        <taxon>Granulosicoccus</taxon>
    </lineage>
</organism>
<evidence type="ECO:0000313" key="3">
    <source>
        <dbReference type="Proteomes" id="UP000250079"/>
    </source>
</evidence>
<name>A0A2Z2NYC7_9GAMM</name>
<protein>
    <submittedName>
        <fullName evidence="2">Uncharacterized protein</fullName>
    </submittedName>
</protein>
<dbReference type="RefSeq" id="WP_088921216.1">
    <property type="nucleotide sequence ID" value="NZ_CP018632.1"/>
</dbReference>
<sequence length="72" mass="7850">MLELVGGLTLFFFGIAMLVLVRKLAHLIRVNSVANELLRQDSGINIVHGMGGDQSGRVISDKRISTESVRSL</sequence>
<keyword evidence="1" id="KW-1133">Transmembrane helix</keyword>
<proteinExistence type="predicted"/>
<gene>
    <name evidence="2" type="ORF">IMCC3135_31995</name>
</gene>
<keyword evidence="3" id="KW-1185">Reference proteome</keyword>
<feature type="transmembrane region" description="Helical" evidence="1">
    <location>
        <begin position="6"/>
        <end position="25"/>
    </location>
</feature>
<dbReference type="Proteomes" id="UP000250079">
    <property type="component" value="Chromosome"/>
</dbReference>